<evidence type="ECO:0000256" key="5">
    <source>
        <dbReference type="ARBA" id="ARBA00022857"/>
    </source>
</evidence>
<dbReference type="EC" id="1.5.1.3" evidence="2"/>
<dbReference type="GO" id="GO:0046654">
    <property type="term" value="P:tetrahydrofolate biosynthetic process"/>
    <property type="evidence" value="ECO:0007669"/>
    <property type="project" value="UniProtKB-UniPathway"/>
</dbReference>
<evidence type="ECO:0000259" key="8">
    <source>
        <dbReference type="PROSITE" id="PS51330"/>
    </source>
</evidence>
<evidence type="ECO:0000256" key="1">
    <source>
        <dbReference type="ARBA" id="ARBA00004903"/>
    </source>
</evidence>
<dbReference type="GeneID" id="30154793"/>
<evidence type="ECO:0000256" key="7">
    <source>
        <dbReference type="RuleBase" id="RU004474"/>
    </source>
</evidence>
<dbReference type="Proteomes" id="UP000094065">
    <property type="component" value="Unassembled WGS sequence"/>
</dbReference>
<organism evidence="9 10">
    <name type="scientific">Cryptococcus amylolentus CBS 6039</name>
    <dbReference type="NCBI Taxonomy" id="1295533"/>
    <lineage>
        <taxon>Eukaryota</taxon>
        <taxon>Fungi</taxon>
        <taxon>Dikarya</taxon>
        <taxon>Basidiomycota</taxon>
        <taxon>Agaricomycotina</taxon>
        <taxon>Tremellomycetes</taxon>
        <taxon>Tremellales</taxon>
        <taxon>Cryptococcaceae</taxon>
        <taxon>Cryptococcus</taxon>
    </lineage>
</organism>
<keyword evidence="6" id="KW-0560">Oxidoreductase</keyword>
<dbReference type="PANTHER" id="PTHR48069:SF3">
    <property type="entry name" value="DIHYDROFOLATE REDUCTASE"/>
    <property type="match status" value="1"/>
</dbReference>
<dbReference type="UniPathway" id="UPA00077">
    <property type="reaction ID" value="UER00158"/>
</dbReference>
<accession>A0A1E3HT33</accession>
<dbReference type="PROSITE" id="PS51330">
    <property type="entry name" value="DHFR_2"/>
    <property type="match status" value="1"/>
</dbReference>
<feature type="domain" description="DHFR" evidence="8">
    <location>
        <begin position="11"/>
        <end position="210"/>
    </location>
</feature>
<dbReference type="Gene3D" id="3.40.430.10">
    <property type="entry name" value="Dihydrofolate Reductase, subunit A"/>
    <property type="match status" value="1"/>
</dbReference>
<evidence type="ECO:0000256" key="6">
    <source>
        <dbReference type="ARBA" id="ARBA00023002"/>
    </source>
</evidence>
<gene>
    <name evidence="9" type="ORF">L202_03484</name>
</gene>
<evidence type="ECO:0000256" key="4">
    <source>
        <dbReference type="ARBA" id="ARBA00022563"/>
    </source>
</evidence>
<evidence type="ECO:0000256" key="3">
    <source>
        <dbReference type="ARBA" id="ARBA00018886"/>
    </source>
</evidence>
<dbReference type="OrthoDB" id="414698at2759"/>
<reference evidence="9 10" key="1">
    <citation type="submission" date="2016-06" db="EMBL/GenBank/DDBJ databases">
        <title>Evolution of pathogenesis and genome organization in the Tremellales.</title>
        <authorList>
            <person name="Cuomo C."/>
            <person name="Litvintseva A."/>
            <person name="Heitman J."/>
            <person name="Chen Y."/>
            <person name="Sun S."/>
            <person name="Springer D."/>
            <person name="Dromer F."/>
            <person name="Young S."/>
            <person name="Zeng Q."/>
            <person name="Chapman S."/>
            <person name="Gujja S."/>
            <person name="Saif S."/>
            <person name="Birren B."/>
        </authorList>
    </citation>
    <scope>NUCLEOTIDE SEQUENCE [LARGE SCALE GENOMIC DNA]</scope>
    <source>
        <strain evidence="9 10">CBS 6039</strain>
    </source>
</reference>
<dbReference type="EMBL" id="AWGJ01000005">
    <property type="protein sequence ID" value="ODN79523.1"/>
    <property type="molecule type" value="Genomic_DNA"/>
</dbReference>
<dbReference type="GO" id="GO:0004146">
    <property type="term" value="F:dihydrofolate reductase activity"/>
    <property type="evidence" value="ECO:0007669"/>
    <property type="project" value="UniProtKB-EC"/>
</dbReference>
<dbReference type="InterPro" id="IPR017925">
    <property type="entry name" value="DHFR_CS"/>
</dbReference>
<dbReference type="InterPro" id="IPR001796">
    <property type="entry name" value="DHFR_dom"/>
</dbReference>
<dbReference type="GO" id="GO:0005739">
    <property type="term" value="C:mitochondrion"/>
    <property type="evidence" value="ECO:0007669"/>
    <property type="project" value="TreeGrafter"/>
</dbReference>
<comment type="caution">
    <text evidence="9">The sequence shown here is derived from an EMBL/GenBank/DDBJ whole genome shotgun (WGS) entry which is preliminary data.</text>
</comment>
<dbReference type="InterPro" id="IPR012259">
    <property type="entry name" value="DHFR"/>
</dbReference>
<sequence length="213" mass="23484">MASTSTSSRPSLTAIVAATQENGIGVNGGLPWRLPGEMKYFARVTTGENPSSAAVKQNVLIMGRKTWESIPPKFRPLKSRQNLVISGKGVDLGGAENSTVHESLDSALSALPSGPEAPRAFLIGGSTLYTTALLPPSSERPLVDRVLLTRILSPFECDAHLEDFASHQTPSGEKLWRKSSTQELREWIGWDVEEEQEEKGIKYRYEMWVWNQS</sequence>
<protein>
    <recommendedName>
        <fullName evidence="3">Dihydrofolate reductase</fullName>
        <ecNumber evidence="2">1.5.1.3</ecNumber>
    </recommendedName>
</protein>
<dbReference type="GO" id="GO:0006730">
    <property type="term" value="P:one-carbon metabolic process"/>
    <property type="evidence" value="ECO:0007669"/>
    <property type="project" value="UniProtKB-KW"/>
</dbReference>
<comment type="similarity">
    <text evidence="7">Belongs to the dihydrofolate reductase family.</text>
</comment>
<dbReference type="GO" id="GO:0046655">
    <property type="term" value="P:folic acid metabolic process"/>
    <property type="evidence" value="ECO:0007669"/>
    <property type="project" value="TreeGrafter"/>
</dbReference>
<dbReference type="Pfam" id="PF00186">
    <property type="entry name" value="DHFR_1"/>
    <property type="match status" value="1"/>
</dbReference>
<dbReference type="CDD" id="cd00209">
    <property type="entry name" value="DHFR"/>
    <property type="match status" value="1"/>
</dbReference>
<dbReference type="STRING" id="1295533.A0A1E3HT33"/>
<dbReference type="InterPro" id="IPR024072">
    <property type="entry name" value="DHFR-like_dom_sf"/>
</dbReference>
<dbReference type="AlphaFoldDB" id="A0A1E3HT33"/>
<dbReference type="PANTHER" id="PTHR48069">
    <property type="entry name" value="DIHYDROFOLATE REDUCTASE"/>
    <property type="match status" value="1"/>
</dbReference>
<proteinExistence type="inferred from homology"/>
<dbReference type="PROSITE" id="PS00075">
    <property type="entry name" value="DHFR_1"/>
    <property type="match status" value="1"/>
</dbReference>
<evidence type="ECO:0000313" key="9">
    <source>
        <dbReference type="EMBL" id="ODN79523.1"/>
    </source>
</evidence>
<keyword evidence="4" id="KW-0554">One-carbon metabolism</keyword>
<keyword evidence="5" id="KW-0521">NADP</keyword>
<evidence type="ECO:0000256" key="2">
    <source>
        <dbReference type="ARBA" id="ARBA00012856"/>
    </source>
</evidence>
<dbReference type="PRINTS" id="PR00070">
    <property type="entry name" value="DHFR"/>
</dbReference>
<dbReference type="SUPFAM" id="SSF53597">
    <property type="entry name" value="Dihydrofolate reductase-like"/>
    <property type="match status" value="1"/>
</dbReference>
<dbReference type="GO" id="GO:0050661">
    <property type="term" value="F:NADP binding"/>
    <property type="evidence" value="ECO:0007669"/>
    <property type="project" value="InterPro"/>
</dbReference>
<comment type="pathway">
    <text evidence="1">Cofactor biosynthesis; tetrahydrofolate biosynthesis; 5,6,7,8-tetrahydrofolate from 7,8-dihydrofolate: step 1/1.</text>
</comment>
<keyword evidence="10" id="KW-1185">Reference proteome</keyword>
<dbReference type="GO" id="GO:0046452">
    <property type="term" value="P:dihydrofolate metabolic process"/>
    <property type="evidence" value="ECO:0007669"/>
    <property type="project" value="TreeGrafter"/>
</dbReference>
<name>A0A1E3HT33_9TREE</name>
<evidence type="ECO:0000313" key="10">
    <source>
        <dbReference type="Proteomes" id="UP000094065"/>
    </source>
</evidence>
<dbReference type="RefSeq" id="XP_018994370.1">
    <property type="nucleotide sequence ID" value="XM_019137344.1"/>
</dbReference>